<dbReference type="RefSeq" id="WP_127733795.1">
    <property type="nucleotide sequence ID" value="NZ_SACP01000041.1"/>
</dbReference>
<dbReference type="Pfam" id="PF04314">
    <property type="entry name" value="PCuAC"/>
    <property type="match status" value="1"/>
</dbReference>
<dbReference type="Gene3D" id="2.60.40.1890">
    <property type="entry name" value="PCu(A)C copper chaperone"/>
    <property type="match status" value="1"/>
</dbReference>
<evidence type="ECO:0000313" key="2">
    <source>
        <dbReference type="Proteomes" id="UP000286997"/>
    </source>
</evidence>
<evidence type="ECO:0000313" key="1">
    <source>
        <dbReference type="EMBL" id="RVU13821.1"/>
    </source>
</evidence>
<comment type="caution">
    <text evidence="1">The sequence shown here is derived from an EMBL/GenBank/DDBJ whole genome shotgun (WGS) entry which is preliminary data.</text>
</comment>
<sequence>MTVPRSAALAVFGLFHLIFSLKTAQAGEISIVQAWIAPNSTIGADIPLHMTVVNAGAEGDALLRVRCPMANFSEKVTVDKGGEGAPSRRAVPTIAVRAGGDTRLTAEGHHVMLLQTRQVLAEGETFECATSFRRAGPVPMTVTVRTPPT</sequence>
<dbReference type="SUPFAM" id="SSF110087">
    <property type="entry name" value="DR1885-like metal-binding protein"/>
    <property type="match status" value="1"/>
</dbReference>
<dbReference type="OrthoDB" id="9796962at2"/>
<proteinExistence type="predicted"/>
<dbReference type="InterPro" id="IPR036182">
    <property type="entry name" value="PCuAC_sf"/>
</dbReference>
<dbReference type="EMBL" id="SACP01000041">
    <property type="protein sequence ID" value="RVU13821.1"/>
    <property type="molecule type" value="Genomic_DNA"/>
</dbReference>
<organism evidence="1 2">
    <name type="scientific">Methylobacterium oryzihabitans</name>
    <dbReference type="NCBI Taxonomy" id="2499852"/>
    <lineage>
        <taxon>Bacteria</taxon>
        <taxon>Pseudomonadati</taxon>
        <taxon>Pseudomonadota</taxon>
        <taxon>Alphaproteobacteria</taxon>
        <taxon>Hyphomicrobiales</taxon>
        <taxon>Methylobacteriaceae</taxon>
        <taxon>Methylobacterium</taxon>
    </lineage>
</organism>
<protein>
    <submittedName>
        <fullName evidence="1">Copper chaperone PCu(A)C</fullName>
    </submittedName>
</protein>
<dbReference type="AlphaFoldDB" id="A0A3S2XFZ6"/>
<dbReference type="InterPro" id="IPR007410">
    <property type="entry name" value="LpqE-like"/>
</dbReference>
<keyword evidence="2" id="KW-1185">Reference proteome</keyword>
<reference evidence="1 2" key="1">
    <citation type="submission" date="2019-01" db="EMBL/GenBank/DDBJ databases">
        <authorList>
            <person name="Chen W.-M."/>
        </authorList>
    </citation>
    <scope>NUCLEOTIDE SEQUENCE [LARGE SCALE GENOMIC DNA]</scope>
    <source>
        <strain evidence="1 2">TER-1</strain>
    </source>
</reference>
<gene>
    <name evidence="1" type="ORF">EOE48_26040</name>
</gene>
<dbReference type="PANTHER" id="PTHR36302">
    <property type="entry name" value="BLR7088 PROTEIN"/>
    <property type="match status" value="1"/>
</dbReference>
<dbReference type="Proteomes" id="UP000286997">
    <property type="component" value="Unassembled WGS sequence"/>
</dbReference>
<dbReference type="InterPro" id="IPR058248">
    <property type="entry name" value="Lxx211020-like"/>
</dbReference>
<dbReference type="PANTHER" id="PTHR36302:SF1">
    <property type="entry name" value="COPPER CHAPERONE PCU(A)C"/>
    <property type="match status" value="1"/>
</dbReference>
<accession>A0A3S2XFZ6</accession>
<name>A0A3S2XFZ6_9HYPH</name>